<dbReference type="EMBL" id="FMPI01000008">
    <property type="protein sequence ID" value="SCS92536.1"/>
    <property type="molecule type" value="Genomic_DNA"/>
</dbReference>
<dbReference type="InterPro" id="IPR003043">
    <property type="entry name" value="Uropor_MeTrfase_CS"/>
</dbReference>
<dbReference type="GO" id="GO:0032259">
    <property type="term" value="P:methylation"/>
    <property type="evidence" value="ECO:0007669"/>
    <property type="project" value="UniProtKB-KW"/>
</dbReference>
<sequence>MSLNNQGTIFFIGAGPGNPELLTKKAVRLIKSADIVLYDRLVNPFILQLIRPETEIIDVGKKPYHKHIQQQQINEQIVTAAQNHRCVVRLKGGDPAIFGRVHEEISAIRQYDIDFEVIPGITTASATVASLGLGLTIRNIASKVTFTTGHFKDDNHQTTDVTSLLNGGTLAIYMGVKRLKTIMHDIYQATQIDYPVIIVFNVSSYNEKYYYGTVKTIHDQVANMRDTNTPGMIIVGEIADASLISKSIKEKNEQQRILVSGPREKALDKAFELYEEGHWCVINPIDFKNAHASQQELLRQLTAENYDAVIDVV</sequence>
<evidence type="ECO:0000256" key="4">
    <source>
        <dbReference type="ARBA" id="ARBA00022691"/>
    </source>
</evidence>
<dbReference type="Pfam" id="PF00590">
    <property type="entry name" value="TP_methylase"/>
    <property type="match status" value="1"/>
</dbReference>
<evidence type="ECO:0000313" key="10">
    <source>
        <dbReference type="Proteomes" id="UP000095412"/>
    </source>
</evidence>
<dbReference type="Gene3D" id="3.30.950.10">
    <property type="entry name" value="Methyltransferase, Cobalt-precorrin-4 Transmethylase, Domain 2"/>
    <property type="match status" value="1"/>
</dbReference>
<dbReference type="Proteomes" id="UP000095768">
    <property type="component" value="Unassembled WGS sequence"/>
</dbReference>
<keyword evidence="3 6" id="KW-0808">Transferase</keyword>
<dbReference type="InterPro" id="IPR000878">
    <property type="entry name" value="4pyrrol_Mease"/>
</dbReference>
<dbReference type="SUPFAM" id="SSF53790">
    <property type="entry name" value="Tetrapyrrole methylase"/>
    <property type="match status" value="1"/>
</dbReference>
<keyword evidence="4" id="KW-0949">S-adenosyl-L-methionine</keyword>
<dbReference type="GO" id="GO:0004851">
    <property type="term" value="F:uroporphyrin-III C-methyltransferase activity"/>
    <property type="evidence" value="ECO:0007669"/>
    <property type="project" value="UniProtKB-EC"/>
</dbReference>
<dbReference type="InterPro" id="IPR014777">
    <property type="entry name" value="4pyrrole_Mease_sub1"/>
</dbReference>
<dbReference type="GO" id="GO:0019354">
    <property type="term" value="P:siroheme biosynthetic process"/>
    <property type="evidence" value="ECO:0007669"/>
    <property type="project" value="InterPro"/>
</dbReference>
<evidence type="ECO:0000256" key="3">
    <source>
        <dbReference type="ARBA" id="ARBA00022679"/>
    </source>
</evidence>
<dbReference type="PROSITE" id="PS00840">
    <property type="entry name" value="SUMT_2"/>
    <property type="match status" value="1"/>
</dbReference>
<evidence type="ECO:0000256" key="6">
    <source>
        <dbReference type="RuleBase" id="RU003960"/>
    </source>
</evidence>
<dbReference type="PANTHER" id="PTHR45790:SF3">
    <property type="entry name" value="S-ADENOSYL-L-METHIONINE-DEPENDENT UROPORPHYRINOGEN III METHYLTRANSFERASE, CHLOROPLASTIC"/>
    <property type="match status" value="1"/>
</dbReference>
<dbReference type="OrthoDB" id="9815856at2"/>
<keyword evidence="10" id="KW-1185">Reference proteome</keyword>
<dbReference type="InterPro" id="IPR050161">
    <property type="entry name" value="Siro_Cobalamin_biosynth"/>
</dbReference>
<dbReference type="InterPro" id="IPR035996">
    <property type="entry name" value="4pyrrol_Methylase_sf"/>
</dbReference>
<dbReference type="AlphaFoldDB" id="A0A1D4M215"/>
<evidence type="ECO:0000313" key="11">
    <source>
        <dbReference type="Proteomes" id="UP000095768"/>
    </source>
</evidence>
<reference evidence="8 11" key="2">
    <citation type="submission" date="2016-09" db="EMBL/GenBank/DDBJ databases">
        <authorList>
            <consortium name="Pathogen Informatics"/>
        </authorList>
    </citation>
    <scope>NUCLEOTIDE SEQUENCE [LARGE SCALE GENOMIC DNA]</scope>
    <source>
        <strain evidence="8 11">82B</strain>
    </source>
</reference>
<evidence type="ECO:0000313" key="8">
    <source>
        <dbReference type="EMBL" id="SCS81711.1"/>
    </source>
</evidence>
<reference evidence="9 10" key="1">
    <citation type="submission" date="2016-09" db="EMBL/GenBank/DDBJ databases">
        <authorList>
            <consortium name="Pathogen Informatics"/>
            <person name="Sun Q."/>
            <person name="Inoue M."/>
        </authorList>
    </citation>
    <scope>NUCLEOTIDE SEQUENCE [LARGE SCALE GENOMIC DNA]</scope>
    <source>
        <strain evidence="9 10">82C</strain>
    </source>
</reference>
<evidence type="ECO:0000256" key="1">
    <source>
        <dbReference type="ARBA" id="ARBA00012162"/>
    </source>
</evidence>
<dbReference type="NCBIfam" id="NF004790">
    <property type="entry name" value="PRK06136.1"/>
    <property type="match status" value="1"/>
</dbReference>
<protein>
    <recommendedName>
        <fullName evidence="1">uroporphyrinogen-III C-methyltransferase</fullName>
        <ecNumber evidence="1">2.1.1.107</ecNumber>
    </recommendedName>
</protein>
<keyword evidence="5" id="KW-0627">Porphyrin biosynthesis</keyword>
<dbReference type="InterPro" id="IPR014776">
    <property type="entry name" value="4pyrrole_Mease_sub2"/>
</dbReference>
<dbReference type="PANTHER" id="PTHR45790">
    <property type="entry name" value="SIROHEME SYNTHASE-RELATED"/>
    <property type="match status" value="1"/>
</dbReference>
<dbReference type="NCBIfam" id="TIGR01469">
    <property type="entry name" value="cobA_cysG_Cterm"/>
    <property type="match status" value="1"/>
</dbReference>
<proteinExistence type="inferred from homology"/>
<dbReference type="EC" id="2.1.1.107" evidence="1"/>
<organism evidence="8 11">
    <name type="scientific">Staphylococcus caeli</name>
    <dbReference type="NCBI Taxonomy" id="2201815"/>
    <lineage>
        <taxon>Bacteria</taxon>
        <taxon>Bacillati</taxon>
        <taxon>Bacillota</taxon>
        <taxon>Bacilli</taxon>
        <taxon>Bacillales</taxon>
        <taxon>Staphylococcaceae</taxon>
        <taxon>Staphylococcus</taxon>
    </lineage>
</organism>
<dbReference type="InterPro" id="IPR006366">
    <property type="entry name" value="CobA/CysG_C"/>
</dbReference>
<comment type="similarity">
    <text evidence="6">Belongs to the precorrin methyltransferase family.</text>
</comment>
<dbReference type="EMBL" id="FMPG01000003">
    <property type="protein sequence ID" value="SCS81711.1"/>
    <property type="molecule type" value="Genomic_DNA"/>
</dbReference>
<evidence type="ECO:0000259" key="7">
    <source>
        <dbReference type="Pfam" id="PF00590"/>
    </source>
</evidence>
<dbReference type="FunFam" id="3.40.1010.10:FF:000001">
    <property type="entry name" value="Siroheme synthase"/>
    <property type="match status" value="1"/>
</dbReference>
<evidence type="ECO:0000256" key="5">
    <source>
        <dbReference type="ARBA" id="ARBA00023244"/>
    </source>
</evidence>
<dbReference type="CDD" id="cd11642">
    <property type="entry name" value="SUMT"/>
    <property type="match status" value="1"/>
</dbReference>
<keyword evidence="2 6" id="KW-0489">Methyltransferase</keyword>
<accession>A0A1D4M215</accession>
<gene>
    <name evidence="8" type="primary">cysG</name>
    <name evidence="8" type="ORF">SAMEA2297795_01227</name>
    <name evidence="9" type="ORF">SAMEA2297796_01382</name>
</gene>
<evidence type="ECO:0000256" key="2">
    <source>
        <dbReference type="ARBA" id="ARBA00022603"/>
    </source>
</evidence>
<dbReference type="Gene3D" id="3.40.1010.10">
    <property type="entry name" value="Cobalt-precorrin-4 Transmethylase, Domain 1"/>
    <property type="match status" value="1"/>
</dbReference>
<name>A0A1D4M215_9STAP</name>
<feature type="domain" description="Tetrapyrrole methylase" evidence="7">
    <location>
        <begin position="8"/>
        <end position="217"/>
    </location>
</feature>
<dbReference type="RefSeq" id="WP_069995552.1">
    <property type="nucleotide sequence ID" value="NZ_FMPG01000003.1"/>
</dbReference>
<dbReference type="Proteomes" id="UP000095412">
    <property type="component" value="Unassembled WGS sequence"/>
</dbReference>
<evidence type="ECO:0000313" key="9">
    <source>
        <dbReference type="EMBL" id="SCS92536.1"/>
    </source>
</evidence>